<feature type="transmembrane region" description="Helical" evidence="1">
    <location>
        <begin position="56"/>
        <end position="77"/>
    </location>
</feature>
<feature type="transmembrane region" description="Helical" evidence="1">
    <location>
        <begin position="5"/>
        <end position="22"/>
    </location>
</feature>
<evidence type="ECO:0000313" key="2">
    <source>
        <dbReference type="EMBL" id="RJX40631.1"/>
    </source>
</evidence>
<feature type="transmembrane region" description="Helical" evidence="1">
    <location>
        <begin position="28"/>
        <end position="44"/>
    </location>
</feature>
<dbReference type="AlphaFoldDB" id="A0A3A6PV15"/>
<reference evidence="2 3" key="1">
    <citation type="submission" date="2018-09" db="EMBL/GenBank/DDBJ databases">
        <title>Paenibacillus aracenensis nov. sp. isolated from a cave in southern Spain.</title>
        <authorList>
            <person name="Jurado V."/>
            <person name="Gutierrez-Patricio S."/>
            <person name="Gonzalez-Pimentel J.L."/>
            <person name="Miller A.Z."/>
            <person name="Laiz L."/>
            <person name="Saiz-Jimenez C."/>
        </authorList>
    </citation>
    <scope>NUCLEOTIDE SEQUENCE [LARGE SCALE GENOMIC DNA]</scope>
    <source>
        <strain evidence="2 3">JCM 19203</strain>
    </source>
</reference>
<dbReference type="EMBL" id="QXQB01000001">
    <property type="protein sequence ID" value="RJX40631.1"/>
    <property type="molecule type" value="Genomic_DNA"/>
</dbReference>
<comment type="caution">
    <text evidence="2">The sequence shown here is derived from an EMBL/GenBank/DDBJ whole genome shotgun (WGS) entry which is preliminary data.</text>
</comment>
<dbReference type="InterPro" id="IPR019649">
    <property type="entry name" value="DUF2512"/>
</dbReference>
<keyword evidence="3" id="KW-1185">Reference proteome</keyword>
<name>A0A3A6PV15_9BACL</name>
<dbReference type="OrthoDB" id="2111682at2"/>
<protein>
    <submittedName>
        <fullName evidence="2">DUF2512 family protein</fullName>
    </submittedName>
</protein>
<dbReference type="Pfam" id="PF10710">
    <property type="entry name" value="DUF2512"/>
    <property type="match status" value="1"/>
</dbReference>
<keyword evidence="1" id="KW-0472">Membrane</keyword>
<dbReference type="RefSeq" id="WP_120106394.1">
    <property type="nucleotide sequence ID" value="NZ_QXQB01000001.1"/>
</dbReference>
<organism evidence="2 3">
    <name type="scientific">Paenibacillus pinisoli</name>
    <dbReference type="NCBI Taxonomy" id="1276110"/>
    <lineage>
        <taxon>Bacteria</taxon>
        <taxon>Bacillati</taxon>
        <taxon>Bacillota</taxon>
        <taxon>Bacilli</taxon>
        <taxon>Bacillales</taxon>
        <taxon>Paenibacillaceae</taxon>
        <taxon>Paenibacillus</taxon>
    </lineage>
</organism>
<evidence type="ECO:0000256" key="1">
    <source>
        <dbReference type="SAM" id="Phobius"/>
    </source>
</evidence>
<sequence>MANFLLKWIINGAIVVTLLLYYSQATLWGALCAATALTVIAYVAGDQLLLRATNNLFATISDFVLAAVYLYAVAYLFNWTLSMGEIVTISLILSIAEWYLHRYVFNEELEAPA</sequence>
<keyword evidence="1" id="KW-0812">Transmembrane</keyword>
<dbReference type="Proteomes" id="UP000267798">
    <property type="component" value="Unassembled WGS sequence"/>
</dbReference>
<accession>A0A3A6PV15</accession>
<gene>
    <name evidence="2" type="ORF">D3P09_01025</name>
</gene>
<evidence type="ECO:0000313" key="3">
    <source>
        <dbReference type="Proteomes" id="UP000267798"/>
    </source>
</evidence>
<proteinExistence type="predicted"/>
<keyword evidence="1" id="KW-1133">Transmembrane helix</keyword>